<dbReference type="Proteomes" id="UP001190700">
    <property type="component" value="Unassembled WGS sequence"/>
</dbReference>
<dbReference type="Pfam" id="PF05176">
    <property type="entry name" value="ATP-synt_10"/>
    <property type="match status" value="2"/>
</dbReference>
<evidence type="ECO:0000313" key="2">
    <source>
        <dbReference type="EMBL" id="KAK3237294.1"/>
    </source>
</evidence>
<dbReference type="PANTHER" id="PTHR28106:SF1">
    <property type="entry name" value="MITOCHONDRIAL ATPASE COMPLEX SUBUNIT ATP10"/>
    <property type="match status" value="1"/>
</dbReference>
<evidence type="ECO:0000256" key="1">
    <source>
        <dbReference type="SAM" id="MobiDB-lite"/>
    </source>
</evidence>
<gene>
    <name evidence="2" type="ORF">CYMTET_52614</name>
</gene>
<dbReference type="AlphaFoldDB" id="A0AAE0ER60"/>
<sequence length="274" mass="30575">MAARLALASFCRAQRTIPLKEPKIFVRDINFWQVFSKEAVAARRKELNNDLRRSYFDEFREMKENSGKLHETPSKLVTSYAAQVFPTLDTTDVDGESCILPPRADNLRASLVCCLFRASGQEMITTWVTPFSKAFGDRTDINVYQLSLVESWLMSLPGLRGVLLNGGRTAQSAAQSGGMPEADVNRSDLQSPAEGAVQAEEDETSMRLPTKVHFAFGPTDEIRASLKMSNRLTAYIFLLDEFGKVRWRATGNADDIESGYLIKCTQELLEGSKS</sequence>
<dbReference type="GO" id="GO:0005743">
    <property type="term" value="C:mitochondrial inner membrane"/>
    <property type="evidence" value="ECO:0007669"/>
    <property type="project" value="TreeGrafter"/>
</dbReference>
<dbReference type="EMBL" id="LGRX02034649">
    <property type="protein sequence ID" value="KAK3237294.1"/>
    <property type="molecule type" value="Genomic_DNA"/>
</dbReference>
<feature type="region of interest" description="Disordered" evidence="1">
    <location>
        <begin position="171"/>
        <end position="202"/>
    </location>
</feature>
<proteinExistence type="predicted"/>
<dbReference type="InterPro" id="IPR007849">
    <property type="entry name" value="ATP10"/>
</dbReference>
<keyword evidence="3" id="KW-1185">Reference proteome</keyword>
<dbReference type="PANTHER" id="PTHR28106">
    <property type="entry name" value="MITOCHONDRIAL ATPASE COMPLEX SUBUNIT ATP10"/>
    <property type="match status" value="1"/>
</dbReference>
<protein>
    <submittedName>
        <fullName evidence="2">Uncharacterized protein</fullName>
    </submittedName>
</protein>
<dbReference type="GO" id="GO:0033615">
    <property type="term" value="P:mitochondrial proton-transporting ATP synthase complex assembly"/>
    <property type="evidence" value="ECO:0007669"/>
    <property type="project" value="TreeGrafter"/>
</dbReference>
<reference evidence="2 3" key="1">
    <citation type="journal article" date="2015" name="Genome Biol. Evol.">
        <title>Comparative Genomics of a Bacterivorous Green Alga Reveals Evolutionary Causalities and Consequences of Phago-Mixotrophic Mode of Nutrition.</title>
        <authorList>
            <person name="Burns J.A."/>
            <person name="Paasch A."/>
            <person name="Narechania A."/>
            <person name="Kim E."/>
        </authorList>
    </citation>
    <scope>NUCLEOTIDE SEQUENCE [LARGE SCALE GENOMIC DNA]</scope>
    <source>
        <strain evidence="2 3">PLY_AMNH</strain>
    </source>
</reference>
<evidence type="ECO:0000313" key="3">
    <source>
        <dbReference type="Proteomes" id="UP001190700"/>
    </source>
</evidence>
<name>A0AAE0ER60_9CHLO</name>
<comment type="caution">
    <text evidence="2">The sequence shown here is derived from an EMBL/GenBank/DDBJ whole genome shotgun (WGS) entry which is preliminary data.</text>
</comment>
<accession>A0AAE0ER60</accession>
<organism evidence="2 3">
    <name type="scientific">Cymbomonas tetramitiformis</name>
    <dbReference type="NCBI Taxonomy" id="36881"/>
    <lineage>
        <taxon>Eukaryota</taxon>
        <taxon>Viridiplantae</taxon>
        <taxon>Chlorophyta</taxon>
        <taxon>Pyramimonadophyceae</taxon>
        <taxon>Pyramimonadales</taxon>
        <taxon>Pyramimonadaceae</taxon>
        <taxon>Cymbomonas</taxon>
    </lineage>
</organism>